<gene>
    <name evidence="1" type="ORF">MRB53_021288</name>
</gene>
<dbReference type="Proteomes" id="UP001234297">
    <property type="component" value="Chromosome 6"/>
</dbReference>
<accession>A0ACC2L484</accession>
<name>A0ACC2L484_PERAE</name>
<evidence type="ECO:0000313" key="2">
    <source>
        <dbReference type="Proteomes" id="UP001234297"/>
    </source>
</evidence>
<comment type="caution">
    <text evidence="1">The sequence shown here is derived from an EMBL/GenBank/DDBJ whole genome shotgun (WGS) entry which is preliminary data.</text>
</comment>
<organism evidence="1 2">
    <name type="scientific">Persea americana</name>
    <name type="common">Avocado</name>
    <dbReference type="NCBI Taxonomy" id="3435"/>
    <lineage>
        <taxon>Eukaryota</taxon>
        <taxon>Viridiplantae</taxon>
        <taxon>Streptophyta</taxon>
        <taxon>Embryophyta</taxon>
        <taxon>Tracheophyta</taxon>
        <taxon>Spermatophyta</taxon>
        <taxon>Magnoliopsida</taxon>
        <taxon>Magnoliidae</taxon>
        <taxon>Laurales</taxon>
        <taxon>Lauraceae</taxon>
        <taxon>Persea</taxon>
    </lineage>
</organism>
<reference evidence="1 2" key="1">
    <citation type="journal article" date="2022" name="Hortic Res">
        <title>A haplotype resolved chromosomal level avocado genome allows analysis of novel avocado genes.</title>
        <authorList>
            <person name="Nath O."/>
            <person name="Fletcher S.J."/>
            <person name="Hayward A."/>
            <person name="Shaw L.M."/>
            <person name="Masouleh A.K."/>
            <person name="Furtado A."/>
            <person name="Henry R.J."/>
            <person name="Mitter N."/>
        </authorList>
    </citation>
    <scope>NUCLEOTIDE SEQUENCE [LARGE SCALE GENOMIC DNA]</scope>
    <source>
        <strain evidence="2">cv. Hass</strain>
    </source>
</reference>
<sequence>MKNHLLLQKPIYFLVFFICLILHSRNPTGAEEVLENPLVYCKYVNPIRVSIPSPPPPPDAETPWNFSPNNSGKRNNAWRTAFIILISINVALALISTLCLHPFTRRRLKKRTSAVGKVEEVKDMELHLKNSSLDESESSYDLLSYVWRHWNEGTQLELIDKTLRKDCPLSEAKSASARAQAASRLTLAGLTLARVSFATVLELRQNAFSL</sequence>
<proteinExistence type="predicted"/>
<keyword evidence="2" id="KW-1185">Reference proteome</keyword>
<dbReference type="EMBL" id="CM056814">
    <property type="protein sequence ID" value="KAJ8627981.1"/>
    <property type="molecule type" value="Genomic_DNA"/>
</dbReference>
<evidence type="ECO:0000313" key="1">
    <source>
        <dbReference type="EMBL" id="KAJ8627981.1"/>
    </source>
</evidence>
<protein>
    <submittedName>
        <fullName evidence="1">Uncharacterized protein</fullName>
    </submittedName>
</protein>